<sequence length="115" mass="13125">MGLSDSTRRMAELLKLGATMLAEKCPVEGCSYPLFRLKSGEVVCPVHGRVYLVKTDEEAADVRKRVILRNVLDLLEEKVLEELYRLSQDLRSSSQLIINYLEVLERVRRLKTSSS</sequence>
<dbReference type="EMBL" id="DTBE01000031">
    <property type="protein sequence ID" value="HGQ59307.1"/>
    <property type="molecule type" value="Genomic_DNA"/>
</dbReference>
<evidence type="ECO:0000313" key="1">
    <source>
        <dbReference type="EMBL" id="HGM58765.1"/>
    </source>
</evidence>
<dbReference type="InterPro" id="IPR009563">
    <property type="entry name" value="SSSCA1"/>
</dbReference>
<accession>A0A7C4H9C9</accession>
<organism evidence="1">
    <name type="scientific">Staphylothermus marinus</name>
    <dbReference type="NCBI Taxonomy" id="2280"/>
    <lineage>
        <taxon>Archaea</taxon>
        <taxon>Thermoproteota</taxon>
        <taxon>Thermoprotei</taxon>
        <taxon>Desulfurococcales</taxon>
        <taxon>Desulfurococcaceae</taxon>
        <taxon>Staphylothermus</taxon>
    </lineage>
</organism>
<dbReference type="Pfam" id="PF06677">
    <property type="entry name" value="Auto_anti-p27"/>
    <property type="match status" value="1"/>
</dbReference>
<reference evidence="1" key="1">
    <citation type="journal article" date="2020" name="mSystems">
        <title>Genome- and Community-Level Interaction Insights into Carbon Utilization and Element Cycling Functions of Hydrothermarchaeota in Hydrothermal Sediment.</title>
        <authorList>
            <person name="Zhou Z."/>
            <person name="Liu Y."/>
            <person name="Xu W."/>
            <person name="Pan J."/>
            <person name="Luo Z.H."/>
            <person name="Li M."/>
        </authorList>
    </citation>
    <scope>NUCLEOTIDE SEQUENCE [LARGE SCALE GENOMIC DNA]</scope>
    <source>
        <strain evidence="2">SpSt-638</strain>
        <strain evidence="1">SpSt-642</strain>
    </source>
</reference>
<evidence type="ECO:0008006" key="3">
    <source>
        <dbReference type="Google" id="ProtNLM"/>
    </source>
</evidence>
<proteinExistence type="predicted"/>
<name>A0A7C4H9C9_STAMA</name>
<evidence type="ECO:0000313" key="2">
    <source>
        <dbReference type="EMBL" id="HGQ59307.1"/>
    </source>
</evidence>
<protein>
    <recommendedName>
        <fullName evidence="3">Sjogrens syndrome scleroderma autoantigen 1</fullName>
    </recommendedName>
</protein>
<dbReference type="NCBIfam" id="NF001647">
    <property type="entry name" value="PRK00420.1-4"/>
    <property type="match status" value="1"/>
</dbReference>
<comment type="caution">
    <text evidence="1">The sequence shown here is derived from an EMBL/GenBank/DDBJ whole genome shotgun (WGS) entry which is preliminary data.</text>
</comment>
<dbReference type="AlphaFoldDB" id="A0A7C4H9C9"/>
<gene>
    <name evidence="2" type="ORF">ENU09_01075</name>
    <name evidence="1" type="ORF">ENU14_04180</name>
</gene>
<dbReference type="EMBL" id="DTBJ01000031">
    <property type="protein sequence ID" value="HGM58765.1"/>
    <property type="molecule type" value="Genomic_DNA"/>
</dbReference>